<evidence type="ECO:0000313" key="10">
    <source>
        <dbReference type="Proteomes" id="UP000568106"/>
    </source>
</evidence>
<evidence type="ECO:0000259" key="7">
    <source>
        <dbReference type="Pfam" id="PF01709"/>
    </source>
</evidence>
<reference evidence="9" key="1">
    <citation type="submission" date="2020-08" db="EMBL/GenBank/DDBJ databases">
        <title>Genomic Encyclopedia of Type Strains, Phase IV (KMG-V): Genome sequencing to study the core and pangenomes of soil and plant-associated prokaryotes.</title>
        <authorList>
            <person name="Whitman W."/>
        </authorList>
    </citation>
    <scope>NUCLEOTIDE SEQUENCE [LARGE SCALE GENOMIC DNA]</scope>
    <source>
        <strain evidence="9">M8UP27</strain>
    </source>
</reference>
<evidence type="ECO:0000256" key="2">
    <source>
        <dbReference type="ARBA" id="ARBA00022490"/>
    </source>
</evidence>
<keyword evidence="5 6" id="KW-0804">Transcription</keyword>
<dbReference type="PANTHER" id="PTHR12532:SF6">
    <property type="entry name" value="TRANSCRIPTIONAL REGULATORY PROTEIN YEBC-RELATED"/>
    <property type="match status" value="1"/>
</dbReference>
<evidence type="ECO:0000256" key="6">
    <source>
        <dbReference type="HAMAP-Rule" id="MF_00693"/>
    </source>
</evidence>
<evidence type="ECO:0000256" key="1">
    <source>
        <dbReference type="ARBA" id="ARBA00008724"/>
    </source>
</evidence>
<dbReference type="NCBIfam" id="NF009044">
    <property type="entry name" value="PRK12378.1"/>
    <property type="match status" value="1"/>
</dbReference>
<name>A0A7W8MPX8_9BACT</name>
<feature type="domain" description="TACO1/YebC-like N-terminal" evidence="8">
    <location>
        <begin position="5"/>
        <end position="76"/>
    </location>
</feature>
<keyword evidence="2 6" id="KW-0963">Cytoplasm</keyword>
<evidence type="ECO:0000256" key="3">
    <source>
        <dbReference type="ARBA" id="ARBA00023015"/>
    </source>
</evidence>
<sequence>MSGHSKWATIKHKKGATDAKRGKIFTRLIKEITIAAKSGGGDPDGNPRLRGAIAAAKAENMPADNIKRAIQRGTGELEGVSYEEITYEGYGPGGVALIVDVLTDNKNRAVSEIRHAFSKNGGNLGESNSVSWMFTKKGVITIAKSAASEDKLTEIVLDAGGEDLSDEGENWEVLCDPKDFEAVTEALKAAKITPEHAEVTKIASTYTKLEGTQANAMIRLLETIEDLDDTQNVYSNFDFDEAAVANASH</sequence>
<dbReference type="Pfam" id="PF20772">
    <property type="entry name" value="TACO1_YebC_N"/>
    <property type="match status" value="1"/>
</dbReference>
<dbReference type="FunFam" id="1.10.10.200:FF:000002">
    <property type="entry name" value="Probable transcriptional regulatory protein CLM62_37755"/>
    <property type="match status" value="1"/>
</dbReference>
<dbReference type="Gene3D" id="3.30.70.980">
    <property type="match status" value="2"/>
</dbReference>
<comment type="similarity">
    <text evidence="1 6">Belongs to the TACO1 family.</text>
</comment>
<evidence type="ECO:0000313" key="9">
    <source>
        <dbReference type="EMBL" id="MBB5315672.1"/>
    </source>
</evidence>
<dbReference type="Proteomes" id="UP000568106">
    <property type="component" value="Unassembled WGS sequence"/>
</dbReference>
<dbReference type="AlphaFoldDB" id="A0A7W8MPX8"/>
<dbReference type="InterPro" id="IPR002876">
    <property type="entry name" value="Transcrip_reg_TACO1-like"/>
</dbReference>
<dbReference type="InterPro" id="IPR017856">
    <property type="entry name" value="Integrase-like_N"/>
</dbReference>
<dbReference type="HAMAP" id="MF_00693">
    <property type="entry name" value="Transcrip_reg_TACO1"/>
    <property type="match status" value="1"/>
</dbReference>
<proteinExistence type="inferred from homology"/>
<keyword evidence="10" id="KW-1185">Reference proteome</keyword>
<dbReference type="InterPro" id="IPR029072">
    <property type="entry name" value="YebC-like"/>
</dbReference>
<dbReference type="InterPro" id="IPR048300">
    <property type="entry name" value="TACO1_YebC-like_2nd/3rd_dom"/>
</dbReference>
<keyword evidence="4 6" id="KW-0238">DNA-binding</keyword>
<dbReference type="Pfam" id="PF01709">
    <property type="entry name" value="Transcrip_reg"/>
    <property type="match status" value="1"/>
</dbReference>
<evidence type="ECO:0000256" key="4">
    <source>
        <dbReference type="ARBA" id="ARBA00023125"/>
    </source>
</evidence>
<dbReference type="NCBIfam" id="NF001030">
    <property type="entry name" value="PRK00110.1"/>
    <property type="match status" value="1"/>
</dbReference>
<comment type="subcellular location">
    <subcellularLocation>
        <location evidence="6">Cytoplasm</location>
    </subcellularLocation>
</comment>
<dbReference type="InterPro" id="IPR026564">
    <property type="entry name" value="Transcrip_reg_TACO1-like_dom3"/>
</dbReference>
<dbReference type="GO" id="GO:0003677">
    <property type="term" value="F:DNA binding"/>
    <property type="evidence" value="ECO:0007669"/>
    <property type="project" value="UniProtKB-UniRule"/>
</dbReference>
<dbReference type="SUPFAM" id="SSF75625">
    <property type="entry name" value="YebC-like"/>
    <property type="match status" value="1"/>
</dbReference>
<comment type="caution">
    <text evidence="9">The sequence shown here is derived from an EMBL/GenBank/DDBJ whole genome shotgun (WGS) entry which is preliminary data.</text>
</comment>
<evidence type="ECO:0000256" key="5">
    <source>
        <dbReference type="ARBA" id="ARBA00023163"/>
    </source>
</evidence>
<protein>
    <recommendedName>
        <fullName evidence="6">Probable transcriptional regulatory protein HDF09_000322</fullName>
    </recommendedName>
</protein>
<dbReference type="EMBL" id="JACHDY010000001">
    <property type="protein sequence ID" value="MBB5315672.1"/>
    <property type="molecule type" value="Genomic_DNA"/>
</dbReference>
<dbReference type="PANTHER" id="PTHR12532">
    <property type="entry name" value="TRANSLATIONAL ACTIVATOR OF CYTOCHROME C OXIDASE 1"/>
    <property type="match status" value="1"/>
</dbReference>
<dbReference type="NCBIfam" id="TIGR01033">
    <property type="entry name" value="YebC/PmpR family DNA-binding transcriptional regulator"/>
    <property type="match status" value="1"/>
</dbReference>
<organism evidence="9 10">
    <name type="scientific">Tunturiibacter empetritectus</name>
    <dbReference type="NCBI Taxonomy" id="3069691"/>
    <lineage>
        <taxon>Bacteria</taxon>
        <taxon>Pseudomonadati</taxon>
        <taxon>Acidobacteriota</taxon>
        <taxon>Terriglobia</taxon>
        <taxon>Terriglobales</taxon>
        <taxon>Acidobacteriaceae</taxon>
        <taxon>Tunturiibacter</taxon>
    </lineage>
</organism>
<accession>A0A7W8MPX8</accession>
<evidence type="ECO:0000259" key="8">
    <source>
        <dbReference type="Pfam" id="PF20772"/>
    </source>
</evidence>
<keyword evidence="3 6" id="KW-0805">Transcription regulation</keyword>
<dbReference type="GO" id="GO:0005829">
    <property type="term" value="C:cytosol"/>
    <property type="evidence" value="ECO:0007669"/>
    <property type="project" value="TreeGrafter"/>
</dbReference>
<dbReference type="GO" id="GO:0006355">
    <property type="term" value="P:regulation of DNA-templated transcription"/>
    <property type="evidence" value="ECO:0007669"/>
    <property type="project" value="UniProtKB-UniRule"/>
</dbReference>
<dbReference type="Gene3D" id="1.10.10.200">
    <property type="match status" value="1"/>
</dbReference>
<dbReference type="InterPro" id="IPR049083">
    <property type="entry name" value="TACO1_YebC_N"/>
</dbReference>
<feature type="domain" description="TACO1/YebC-like second and third" evidence="7">
    <location>
        <begin position="82"/>
        <end position="237"/>
    </location>
</feature>
<gene>
    <name evidence="9" type="ORF">HDF09_000322</name>
</gene>